<feature type="transmembrane region" description="Helical" evidence="10">
    <location>
        <begin position="79"/>
        <end position="98"/>
    </location>
</feature>
<dbReference type="EMBL" id="CU466930">
    <property type="protein sequence ID" value="CAO81032.1"/>
    <property type="molecule type" value="Genomic_DNA"/>
</dbReference>
<dbReference type="GO" id="GO:0005886">
    <property type="term" value="C:plasma membrane"/>
    <property type="evidence" value="ECO:0007669"/>
    <property type="project" value="UniProtKB-SubCell"/>
</dbReference>
<evidence type="ECO:0000256" key="2">
    <source>
        <dbReference type="ARBA" id="ARBA00008445"/>
    </source>
</evidence>
<dbReference type="NCBIfam" id="TIGR00810">
    <property type="entry name" value="secG"/>
    <property type="match status" value="1"/>
</dbReference>
<dbReference type="HOGENOM" id="CLU_1871760_0_0_0"/>
<keyword evidence="7 10" id="KW-1133">Transmembrane helix</keyword>
<proteinExistence type="inferred from homology"/>
<dbReference type="GO" id="GO:0043952">
    <property type="term" value="P:protein transport by the Sec complex"/>
    <property type="evidence" value="ECO:0007669"/>
    <property type="project" value="TreeGrafter"/>
</dbReference>
<dbReference type="GO" id="GO:0009306">
    <property type="term" value="P:protein secretion"/>
    <property type="evidence" value="ECO:0007669"/>
    <property type="project" value="UniProtKB-UniRule"/>
</dbReference>
<evidence type="ECO:0000256" key="9">
    <source>
        <dbReference type="ARBA" id="ARBA00023136"/>
    </source>
</evidence>
<evidence type="ECO:0000256" key="5">
    <source>
        <dbReference type="ARBA" id="ARBA00022692"/>
    </source>
</evidence>
<evidence type="ECO:0000256" key="10">
    <source>
        <dbReference type="RuleBase" id="RU365087"/>
    </source>
</evidence>
<accession>B0VI56</accession>
<feature type="compositionally biased region" description="Polar residues" evidence="11">
    <location>
        <begin position="121"/>
        <end position="136"/>
    </location>
</feature>
<comment type="similarity">
    <text evidence="2 10">Belongs to the SecG family.</text>
</comment>
<evidence type="ECO:0000256" key="7">
    <source>
        <dbReference type="ARBA" id="ARBA00022989"/>
    </source>
</evidence>
<keyword evidence="5 10" id="KW-0812">Transmembrane</keyword>
<sequence length="136" mass="14613">MTEIGLFFQCFFIRLNNSFGKDKIMVLYTIALIIHVIICVALVLVILAQTSKGGLDSNLGGAAMNVFGGSGASKFLKKWTQILAVVFAASCLFLAFLVKNINASALADIQSRQKKIKDTEQTAPSSKPATKPATTK</sequence>
<comment type="function">
    <text evidence="10">Involved in protein export. Participates in an early event of protein translocation.</text>
</comment>
<keyword evidence="6 10" id="KW-0653">Protein transport</keyword>
<dbReference type="PANTHER" id="PTHR34182:SF1">
    <property type="entry name" value="PROTEIN-EXPORT MEMBRANE PROTEIN SECG"/>
    <property type="match status" value="1"/>
</dbReference>
<dbReference type="eggNOG" id="COG1314">
    <property type="taxonomic scope" value="Bacteria"/>
</dbReference>
<protein>
    <recommendedName>
        <fullName evidence="10">Protein-export membrane protein SecG</fullName>
    </recommendedName>
</protein>
<dbReference type="InterPro" id="IPR004692">
    <property type="entry name" value="SecG"/>
</dbReference>
<dbReference type="PRINTS" id="PR01651">
    <property type="entry name" value="SECGEXPORT"/>
</dbReference>
<reference evidence="12 13" key="1">
    <citation type="journal article" date="2008" name="J. Bacteriol.">
        <title>'Candidatus Cloacamonas acidaminovorans': genome sequence reconstruction provides a first glimpse of a new bacterial division.</title>
        <authorList>
            <person name="Pelletier E."/>
            <person name="Kreimeyer A."/>
            <person name="Bocs S."/>
            <person name="Rouy Z."/>
            <person name="Gyapay G."/>
            <person name="Chouari R."/>
            <person name="Riviere D."/>
            <person name="Ganesan A."/>
            <person name="Daegelen P."/>
            <person name="Sghir A."/>
            <person name="Cohen G.N."/>
            <person name="Medigue C."/>
            <person name="Weissenbach J."/>
            <person name="Le Paslier D."/>
        </authorList>
    </citation>
    <scope>NUCLEOTIDE SEQUENCE [LARGE SCALE GENOMIC DNA]</scope>
    <source>
        <strain evidence="13">Evry</strain>
    </source>
</reference>
<organism evidence="12 13">
    <name type="scientific">Cloacimonas acidaminovorans (strain Evry)</name>
    <dbReference type="NCBI Taxonomy" id="459349"/>
    <lineage>
        <taxon>Bacteria</taxon>
        <taxon>Pseudomonadati</taxon>
        <taxon>Candidatus Cloacimonadota</taxon>
        <taxon>Candidatus Cloacimonadia</taxon>
        <taxon>Candidatus Cloacimonadales</taxon>
        <taxon>Candidatus Cloacimonadaceae</taxon>
        <taxon>Candidatus Cloacimonas</taxon>
    </lineage>
</organism>
<dbReference type="KEGG" id="caci:CLOAM1170"/>
<evidence type="ECO:0000256" key="4">
    <source>
        <dbReference type="ARBA" id="ARBA00022475"/>
    </source>
</evidence>
<keyword evidence="9 10" id="KW-0472">Membrane</keyword>
<evidence type="ECO:0000256" key="6">
    <source>
        <dbReference type="ARBA" id="ARBA00022927"/>
    </source>
</evidence>
<name>B0VI56_CLOAI</name>
<dbReference type="STRING" id="459349.CLOAM1170"/>
<dbReference type="PANTHER" id="PTHR34182">
    <property type="entry name" value="PROTEIN-EXPORT MEMBRANE PROTEIN SECG"/>
    <property type="match status" value="1"/>
</dbReference>
<dbReference type="Pfam" id="PF03840">
    <property type="entry name" value="SecG"/>
    <property type="match status" value="1"/>
</dbReference>
<gene>
    <name evidence="12" type="primary">secG</name>
    <name evidence="12" type="ordered locus">CLOAM1170</name>
</gene>
<keyword evidence="13" id="KW-1185">Reference proteome</keyword>
<feature type="region of interest" description="Disordered" evidence="11">
    <location>
        <begin position="115"/>
        <end position="136"/>
    </location>
</feature>
<evidence type="ECO:0000256" key="3">
    <source>
        <dbReference type="ARBA" id="ARBA00022448"/>
    </source>
</evidence>
<dbReference type="GO" id="GO:0015450">
    <property type="term" value="F:protein-transporting ATPase activity"/>
    <property type="evidence" value="ECO:0007669"/>
    <property type="project" value="UniProtKB-UniRule"/>
</dbReference>
<keyword evidence="4 10" id="KW-1003">Cell membrane</keyword>
<evidence type="ECO:0000256" key="1">
    <source>
        <dbReference type="ARBA" id="ARBA00004651"/>
    </source>
</evidence>
<dbReference type="Proteomes" id="UP000002019">
    <property type="component" value="Chromosome"/>
</dbReference>
<feature type="transmembrane region" description="Helical" evidence="10">
    <location>
        <begin position="24"/>
        <end position="48"/>
    </location>
</feature>
<dbReference type="AlphaFoldDB" id="B0VI56"/>
<keyword evidence="8 10" id="KW-0811">Translocation</keyword>
<dbReference type="GO" id="GO:0065002">
    <property type="term" value="P:intracellular protein transmembrane transport"/>
    <property type="evidence" value="ECO:0007669"/>
    <property type="project" value="TreeGrafter"/>
</dbReference>
<keyword evidence="3 10" id="KW-0813">Transport</keyword>
<evidence type="ECO:0000256" key="11">
    <source>
        <dbReference type="SAM" id="MobiDB-lite"/>
    </source>
</evidence>
<evidence type="ECO:0000313" key="12">
    <source>
        <dbReference type="EMBL" id="CAO81032.1"/>
    </source>
</evidence>
<comment type="subcellular location">
    <subcellularLocation>
        <location evidence="1 10">Cell membrane</location>
        <topology evidence="1 10">Multi-pass membrane protein</topology>
    </subcellularLocation>
</comment>
<evidence type="ECO:0000256" key="8">
    <source>
        <dbReference type="ARBA" id="ARBA00023010"/>
    </source>
</evidence>
<evidence type="ECO:0000313" key="13">
    <source>
        <dbReference type="Proteomes" id="UP000002019"/>
    </source>
</evidence>